<reference evidence="8" key="1">
    <citation type="journal article" date="2017" name="Plant J.">
        <title>The pomegranate (Punica granatum L.) genome and the genomics of punicalagin biosynthesis.</title>
        <authorList>
            <person name="Qin G."/>
            <person name="Xu C."/>
            <person name="Ming R."/>
            <person name="Tang H."/>
            <person name="Guyot R."/>
            <person name="Kramer E.M."/>
            <person name="Hu Y."/>
            <person name="Yi X."/>
            <person name="Qi Y."/>
            <person name="Xu X."/>
            <person name="Gao Z."/>
            <person name="Pan H."/>
            <person name="Jian J."/>
            <person name="Tian Y."/>
            <person name="Yue Z."/>
            <person name="Xu Y."/>
        </authorList>
    </citation>
    <scope>NUCLEOTIDE SEQUENCE [LARGE SCALE GENOMIC DNA]</scope>
    <source>
        <strain evidence="8">cv. Dabenzi</strain>
    </source>
</reference>
<evidence type="ECO:0000256" key="2">
    <source>
        <dbReference type="ARBA" id="ARBA00023015"/>
    </source>
</evidence>
<evidence type="ECO:0000256" key="4">
    <source>
        <dbReference type="ARBA" id="ARBA00023163"/>
    </source>
</evidence>
<sequence length="349" mass="38335">MAKFFDLSLLANVASIVADRPARMDFPLEVEIRVFNEGLGMIAKKRSVRAKKSFKKAVDVGASLMIAATPSRIFKKRHRKMGVKRATVGDGSASAPIVAIYPGLPMAVLSTIQSMGGSDVKLILEKKLTCSDMKADQGRFLLPRCQILANFLDQEEWQRLESGGNIWVPIIEPCLRVSTLSLKRWKMSSSHVFVLNTGWNKIAHNPEYGLAEDDVVQVWSYRVEGRLCFAIVKAIIGASEGSTEPSSPSSTVTHSALGLLKDRTYKNLQGLEANYAKQKKGGPPEGSKVEINCDAARDKDSFAAGVGSCGQRRHWKPDRRTRMRIWVDSVLGEKATAVKSGLKLAMEKG</sequence>
<keyword evidence="9" id="KW-1185">Reference proteome</keyword>
<dbReference type="SUPFAM" id="SSF101936">
    <property type="entry name" value="DNA-binding pseudobarrel domain"/>
    <property type="match status" value="1"/>
</dbReference>
<dbReference type="Proteomes" id="UP000233551">
    <property type="component" value="Unassembled WGS sequence"/>
</dbReference>
<evidence type="ECO:0000313" key="9">
    <source>
        <dbReference type="Proteomes" id="UP000233551"/>
    </source>
</evidence>
<gene>
    <name evidence="6" type="ORF">CDL15_Pgr008481</name>
    <name evidence="7" type="ORF">CRG98_031631</name>
</gene>
<reference evidence="6" key="2">
    <citation type="submission" date="2017-06" db="EMBL/GenBank/DDBJ databases">
        <title>The pomegranate genome and the genomics of punicalagin biosynthesis.</title>
        <authorList>
            <person name="Xu C."/>
        </authorList>
    </citation>
    <scope>NUCLEOTIDE SEQUENCE [LARGE SCALE GENOMIC DNA]</scope>
    <source>
        <tissue evidence="6">Fresh leaf</tissue>
    </source>
</reference>
<keyword evidence="3" id="KW-0238">DNA-binding</keyword>
<dbReference type="EMBL" id="MTKT01003794">
    <property type="protein sequence ID" value="OWM74169.1"/>
    <property type="molecule type" value="Genomic_DNA"/>
</dbReference>
<evidence type="ECO:0000256" key="5">
    <source>
        <dbReference type="ARBA" id="ARBA00023242"/>
    </source>
</evidence>
<dbReference type="Pfam" id="PF03754">
    <property type="entry name" value="At2g31720-like"/>
    <property type="match status" value="1"/>
</dbReference>
<dbReference type="PANTHER" id="PTHR31541">
    <property type="entry name" value="B3 DOMAIN PLANT PROTEIN-RELATED"/>
    <property type="match status" value="1"/>
</dbReference>
<dbReference type="InterPro" id="IPR005508">
    <property type="entry name" value="At2g31720-like"/>
</dbReference>
<organism evidence="6 8">
    <name type="scientific">Punica granatum</name>
    <name type="common">Pomegranate</name>
    <dbReference type="NCBI Taxonomy" id="22663"/>
    <lineage>
        <taxon>Eukaryota</taxon>
        <taxon>Viridiplantae</taxon>
        <taxon>Streptophyta</taxon>
        <taxon>Embryophyta</taxon>
        <taxon>Tracheophyta</taxon>
        <taxon>Spermatophyta</taxon>
        <taxon>Magnoliopsida</taxon>
        <taxon>eudicotyledons</taxon>
        <taxon>Gunneridae</taxon>
        <taxon>Pentapetalae</taxon>
        <taxon>rosids</taxon>
        <taxon>malvids</taxon>
        <taxon>Myrtales</taxon>
        <taxon>Lythraceae</taxon>
        <taxon>Punica</taxon>
    </lineage>
</organism>
<dbReference type="Gene3D" id="2.40.330.10">
    <property type="entry name" value="DNA-binding pseudobarrel domain"/>
    <property type="match status" value="1"/>
</dbReference>
<accession>A0A218WNV2</accession>
<dbReference type="EMBL" id="PGOL01002443">
    <property type="protein sequence ID" value="PKI47967.1"/>
    <property type="molecule type" value="Genomic_DNA"/>
</dbReference>
<dbReference type="InterPro" id="IPR015300">
    <property type="entry name" value="DNA-bd_pseudobarrel_sf"/>
</dbReference>
<dbReference type="GO" id="GO:0005634">
    <property type="term" value="C:nucleus"/>
    <property type="evidence" value="ECO:0007669"/>
    <property type="project" value="UniProtKB-SubCell"/>
</dbReference>
<evidence type="ECO:0000313" key="7">
    <source>
        <dbReference type="EMBL" id="PKI47967.1"/>
    </source>
</evidence>
<dbReference type="AlphaFoldDB" id="A0A218WNV2"/>
<keyword evidence="2" id="KW-0805">Transcription regulation</keyword>
<dbReference type="Proteomes" id="UP000197138">
    <property type="component" value="Unassembled WGS sequence"/>
</dbReference>
<comment type="caution">
    <text evidence="6">The sequence shown here is derived from an EMBL/GenBank/DDBJ whole genome shotgun (WGS) entry which is preliminary data.</text>
</comment>
<evidence type="ECO:0000256" key="1">
    <source>
        <dbReference type="ARBA" id="ARBA00004123"/>
    </source>
</evidence>
<dbReference type="PANTHER" id="PTHR31541:SF25">
    <property type="entry name" value="GAMMA-GLIADIN B"/>
    <property type="match status" value="1"/>
</dbReference>
<keyword evidence="4" id="KW-0804">Transcription</keyword>
<evidence type="ECO:0000313" key="6">
    <source>
        <dbReference type="EMBL" id="OWM74169.1"/>
    </source>
</evidence>
<reference evidence="7 9" key="3">
    <citation type="submission" date="2017-11" db="EMBL/GenBank/DDBJ databases">
        <title>De-novo sequencing of pomegranate (Punica granatum L.) genome.</title>
        <authorList>
            <person name="Akparov Z."/>
            <person name="Amiraslanov A."/>
            <person name="Hajiyeva S."/>
            <person name="Abbasov M."/>
            <person name="Kaur K."/>
            <person name="Hamwieh A."/>
            <person name="Solovyev V."/>
            <person name="Salamov A."/>
            <person name="Braich B."/>
            <person name="Kosarev P."/>
            <person name="Mahmoud A."/>
            <person name="Hajiyev E."/>
            <person name="Babayeva S."/>
            <person name="Izzatullayeva V."/>
            <person name="Mammadov A."/>
            <person name="Mammadov A."/>
            <person name="Sharifova S."/>
            <person name="Ojaghi J."/>
            <person name="Eynullazada K."/>
            <person name="Bayramov B."/>
            <person name="Abdulazimova A."/>
            <person name="Shahmuradov I."/>
        </authorList>
    </citation>
    <scope>NUCLEOTIDE SEQUENCE [LARGE SCALE GENOMIC DNA]</scope>
    <source>
        <strain evidence="7">AG2017</strain>
        <strain evidence="9">cv. AG2017</strain>
        <tissue evidence="7">Leaf</tissue>
    </source>
</reference>
<dbReference type="GO" id="GO:0003677">
    <property type="term" value="F:DNA binding"/>
    <property type="evidence" value="ECO:0007669"/>
    <property type="project" value="UniProtKB-KW"/>
</dbReference>
<evidence type="ECO:0000313" key="8">
    <source>
        <dbReference type="Proteomes" id="UP000197138"/>
    </source>
</evidence>
<proteinExistence type="predicted"/>
<comment type="subcellular location">
    <subcellularLocation>
        <location evidence="1">Nucleus</location>
    </subcellularLocation>
</comment>
<keyword evidence="5" id="KW-0539">Nucleus</keyword>
<protein>
    <submittedName>
        <fullName evidence="6">Uncharacterized protein</fullName>
    </submittedName>
</protein>
<name>A0A218WNV2_PUNGR</name>
<evidence type="ECO:0000256" key="3">
    <source>
        <dbReference type="ARBA" id="ARBA00023125"/>
    </source>
</evidence>